<accession>A0A1I2J721</accession>
<evidence type="ECO:0000313" key="4">
    <source>
        <dbReference type="Proteomes" id="UP000181942"/>
    </source>
</evidence>
<sequence length="142" mass="15823">MNPHFPRRHQVDDGLPSRTPRAPLKGPGLRMTVYLGEWDQYHHKPAYTEIVHRAHRAGLAGASVFRGFEGFGISSLVHTTRLLDLAEDLPLTVVVIDEEDRVRAFLSEVHDVVPQALVTLDPVQVVAHLTGVPRPLAEGEMR</sequence>
<proteinExistence type="inferred from homology"/>
<dbReference type="InterPro" id="IPR011322">
    <property type="entry name" value="N-reg_PII-like_a/b"/>
</dbReference>
<evidence type="ECO:0000256" key="2">
    <source>
        <dbReference type="SAM" id="MobiDB-lite"/>
    </source>
</evidence>
<dbReference type="PANTHER" id="PTHR35983">
    <property type="entry name" value="UPF0166 PROTEIN TM_0021"/>
    <property type="match status" value="1"/>
</dbReference>
<dbReference type="PANTHER" id="PTHR35983:SF1">
    <property type="entry name" value="UPF0166 PROTEIN TM_0021"/>
    <property type="match status" value="1"/>
</dbReference>
<dbReference type="AlphaFoldDB" id="A0A1I2J721"/>
<protein>
    <submittedName>
        <fullName evidence="3">Uncharacterized protein</fullName>
    </submittedName>
</protein>
<name>A0A1I2J721_9ACTN</name>
<feature type="region of interest" description="Disordered" evidence="2">
    <location>
        <begin position="1"/>
        <end position="24"/>
    </location>
</feature>
<dbReference type="EMBL" id="FONR01000007">
    <property type="protein sequence ID" value="SFF49828.1"/>
    <property type="molecule type" value="Genomic_DNA"/>
</dbReference>
<dbReference type="SUPFAM" id="SSF54913">
    <property type="entry name" value="GlnB-like"/>
    <property type="match status" value="1"/>
</dbReference>
<evidence type="ECO:0000313" key="3">
    <source>
        <dbReference type="EMBL" id="SFF49828.1"/>
    </source>
</evidence>
<dbReference type="Proteomes" id="UP000181942">
    <property type="component" value="Unassembled WGS sequence"/>
</dbReference>
<dbReference type="Gene3D" id="3.30.70.120">
    <property type="match status" value="1"/>
</dbReference>
<reference evidence="3 4" key="1">
    <citation type="submission" date="2016-10" db="EMBL/GenBank/DDBJ databases">
        <authorList>
            <person name="de Groot N.N."/>
        </authorList>
    </citation>
    <scope>NUCLEOTIDE SEQUENCE [LARGE SCALE GENOMIC DNA]</scope>
    <source>
        <strain evidence="3 4">OK461</strain>
    </source>
</reference>
<organism evidence="3 4">
    <name type="scientific">Streptomyces mirabilis</name>
    <dbReference type="NCBI Taxonomy" id="68239"/>
    <lineage>
        <taxon>Bacteria</taxon>
        <taxon>Bacillati</taxon>
        <taxon>Actinomycetota</taxon>
        <taxon>Actinomycetes</taxon>
        <taxon>Kitasatosporales</taxon>
        <taxon>Streptomycetaceae</taxon>
        <taxon>Streptomyces</taxon>
    </lineage>
</organism>
<comment type="similarity">
    <text evidence="1">Belongs to the UPF0166 family.</text>
</comment>
<dbReference type="InterPro" id="IPR003793">
    <property type="entry name" value="UPF0166"/>
</dbReference>
<dbReference type="InterPro" id="IPR015867">
    <property type="entry name" value="N-reg_PII/ATP_PRibTrfase_C"/>
</dbReference>
<dbReference type="OrthoDB" id="9795599at2"/>
<dbReference type="Pfam" id="PF02641">
    <property type="entry name" value="DUF190"/>
    <property type="match status" value="1"/>
</dbReference>
<gene>
    <name evidence="3" type="ORF">SAMN02787118_107311</name>
</gene>
<evidence type="ECO:0000256" key="1">
    <source>
        <dbReference type="ARBA" id="ARBA00010554"/>
    </source>
</evidence>